<dbReference type="EnsemblMetazoa" id="CJA36460.1">
    <property type="protein sequence ID" value="CJA36460.1"/>
    <property type="gene ID" value="WBGene00212307"/>
</dbReference>
<evidence type="ECO:0000313" key="1">
    <source>
        <dbReference type="EnsemblMetazoa" id="CJA36460.1"/>
    </source>
</evidence>
<dbReference type="Proteomes" id="UP000005237">
    <property type="component" value="Unassembled WGS sequence"/>
</dbReference>
<reference evidence="2" key="1">
    <citation type="submission" date="2010-08" db="EMBL/GenBank/DDBJ databases">
        <authorList>
            <consortium name="Caenorhabditis japonica Sequencing Consortium"/>
            <person name="Wilson R.K."/>
        </authorList>
    </citation>
    <scope>NUCLEOTIDE SEQUENCE [LARGE SCALE GENOMIC DNA]</scope>
    <source>
        <strain evidence="2">DF5081</strain>
    </source>
</reference>
<evidence type="ECO:0000313" key="2">
    <source>
        <dbReference type="Proteomes" id="UP000005237"/>
    </source>
</evidence>
<protein>
    <submittedName>
        <fullName evidence="1">Uncharacterized protein</fullName>
    </submittedName>
</protein>
<organism evidence="1 2">
    <name type="scientific">Caenorhabditis japonica</name>
    <dbReference type="NCBI Taxonomy" id="281687"/>
    <lineage>
        <taxon>Eukaryota</taxon>
        <taxon>Metazoa</taxon>
        <taxon>Ecdysozoa</taxon>
        <taxon>Nematoda</taxon>
        <taxon>Chromadorea</taxon>
        <taxon>Rhabditida</taxon>
        <taxon>Rhabditina</taxon>
        <taxon>Rhabditomorpha</taxon>
        <taxon>Rhabditoidea</taxon>
        <taxon>Rhabditidae</taxon>
        <taxon>Peloderinae</taxon>
        <taxon>Caenorhabditis</taxon>
    </lineage>
</organism>
<accession>A0A8R1EJM8</accession>
<name>A0A8R1EJM8_CAEJA</name>
<dbReference type="AlphaFoldDB" id="A0A8R1EJM8"/>
<keyword evidence="2" id="KW-1185">Reference proteome</keyword>
<sequence length="92" mass="10547">MTYIKQRHIFMGHFQETGSLIVHFKTCEGGAGGSSCHMWWEIMPKQIRNGWDVDWIHISSDMDPRAPVEGAWIVLAWVAVDPRRRGGGWNIP</sequence>
<proteinExistence type="predicted"/>
<reference evidence="1" key="2">
    <citation type="submission" date="2022-06" db="UniProtKB">
        <authorList>
            <consortium name="EnsemblMetazoa"/>
        </authorList>
    </citation>
    <scope>IDENTIFICATION</scope>
    <source>
        <strain evidence="1">DF5081</strain>
    </source>
</reference>